<dbReference type="Gene3D" id="2.60.120.780">
    <property type="entry name" value="PINIT domain"/>
    <property type="match status" value="1"/>
</dbReference>
<dbReference type="InterPro" id="IPR004181">
    <property type="entry name" value="Znf_MIZ"/>
</dbReference>
<gene>
    <name evidence="13" type="primary">LOC112680249</name>
</gene>
<evidence type="ECO:0000313" key="13">
    <source>
        <dbReference type="RefSeq" id="XP_025406071.1"/>
    </source>
</evidence>
<evidence type="ECO:0000256" key="7">
    <source>
        <dbReference type="ARBA" id="ARBA00022833"/>
    </source>
</evidence>
<dbReference type="SUPFAM" id="SSF68906">
    <property type="entry name" value="SAP domain"/>
    <property type="match status" value="1"/>
</dbReference>
<dbReference type="GO" id="GO:0006357">
    <property type="term" value="P:regulation of transcription by RNA polymerase II"/>
    <property type="evidence" value="ECO:0007669"/>
    <property type="project" value="TreeGrafter"/>
</dbReference>
<dbReference type="Pfam" id="PF02891">
    <property type="entry name" value="zf-MIZ"/>
    <property type="match status" value="1"/>
</dbReference>
<evidence type="ECO:0000256" key="6">
    <source>
        <dbReference type="ARBA" id="ARBA00022786"/>
    </source>
</evidence>
<keyword evidence="7" id="KW-0862">Zinc</keyword>
<dbReference type="PROSITE" id="PS51466">
    <property type="entry name" value="PINIT"/>
    <property type="match status" value="1"/>
</dbReference>
<keyword evidence="12" id="KW-1185">Reference proteome</keyword>
<protein>
    <submittedName>
        <fullName evidence="13">E3 SUMO-protein ligase PIAS1-like</fullName>
    </submittedName>
</protein>
<reference evidence="13" key="1">
    <citation type="submission" date="2025-08" db="UniProtKB">
        <authorList>
            <consortium name="RefSeq"/>
        </authorList>
    </citation>
    <scope>IDENTIFICATION</scope>
    <source>
        <tissue evidence="13">Whole body</tissue>
    </source>
</reference>
<feature type="domain" description="SP-RING-type" evidence="10">
    <location>
        <begin position="335"/>
        <end position="416"/>
    </location>
</feature>
<proteinExistence type="inferred from homology"/>
<comment type="pathway">
    <text evidence="1">Protein modification; protein sumoylation.</text>
</comment>
<dbReference type="Pfam" id="PF14324">
    <property type="entry name" value="PINIT"/>
    <property type="match status" value="1"/>
</dbReference>
<dbReference type="AlphaFoldDB" id="A0A8B8F619"/>
<dbReference type="PROSITE" id="PS51044">
    <property type="entry name" value="ZF_SP_RING"/>
    <property type="match status" value="1"/>
</dbReference>
<keyword evidence="4" id="KW-0479">Metal-binding</keyword>
<comment type="similarity">
    <text evidence="2">Belongs to the PIAS family.</text>
</comment>
<dbReference type="UniPathway" id="UPA00886"/>
<evidence type="ECO:0000256" key="1">
    <source>
        <dbReference type="ARBA" id="ARBA00004718"/>
    </source>
</evidence>
<name>A0A8B8F619_9HEMI</name>
<dbReference type="Gene3D" id="1.10.720.30">
    <property type="entry name" value="SAP domain"/>
    <property type="match status" value="1"/>
</dbReference>
<keyword evidence="5 8" id="KW-0863">Zinc-finger</keyword>
<feature type="region of interest" description="Disordered" evidence="9">
    <location>
        <begin position="464"/>
        <end position="483"/>
    </location>
</feature>
<dbReference type="GO" id="GO:0003712">
    <property type="term" value="F:transcription coregulator activity"/>
    <property type="evidence" value="ECO:0007669"/>
    <property type="project" value="TreeGrafter"/>
</dbReference>
<dbReference type="PANTHER" id="PTHR10782:SF94">
    <property type="entry name" value="SUPPRESSOR OF VARIEGATION 2-10, ISOFORM I"/>
    <property type="match status" value="1"/>
</dbReference>
<dbReference type="InterPro" id="IPR013083">
    <property type="entry name" value="Znf_RING/FYVE/PHD"/>
</dbReference>
<dbReference type="InterPro" id="IPR036361">
    <property type="entry name" value="SAP_dom_sf"/>
</dbReference>
<evidence type="ECO:0000256" key="4">
    <source>
        <dbReference type="ARBA" id="ARBA00022723"/>
    </source>
</evidence>
<dbReference type="PANTHER" id="PTHR10782">
    <property type="entry name" value="ZINC FINGER MIZ DOMAIN-CONTAINING PROTEIN"/>
    <property type="match status" value="1"/>
</dbReference>
<dbReference type="Gene3D" id="3.30.40.10">
    <property type="entry name" value="Zinc/RING finger domain, C3HC4 (zinc finger)"/>
    <property type="match status" value="1"/>
</dbReference>
<keyword evidence="3" id="KW-0808">Transferase</keyword>
<dbReference type="GO" id="GO:0008270">
    <property type="term" value="F:zinc ion binding"/>
    <property type="evidence" value="ECO:0007669"/>
    <property type="project" value="UniProtKB-KW"/>
</dbReference>
<organism evidence="12 13">
    <name type="scientific">Sipha flava</name>
    <name type="common">yellow sugarcane aphid</name>
    <dbReference type="NCBI Taxonomy" id="143950"/>
    <lineage>
        <taxon>Eukaryota</taxon>
        <taxon>Metazoa</taxon>
        <taxon>Ecdysozoa</taxon>
        <taxon>Arthropoda</taxon>
        <taxon>Hexapoda</taxon>
        <taxon>Insecta</taxon>
        <taxon>Pterygota</taxon>
        <taxon>Neoptera</taxon>
        <taxon>Paraneoptera</taxon>
        <taxon>Hemiptera</taxon>
        <taxon>Sternorrhyncha</taxon>
        <taxon>Aphidomorpha</taxon>
        <taxon>Aphidoidea</taxon>
        <taxon>Aphididae</taxon>
        <taxon>Sipha</taxon>
    </lineage>
</organism>
<evidence type="ECO:0000259" key="10">
    <source>
        <dbReference type="PROSITE" id="PS51044"/>
    </source>
</evidence>
<evidence type="ECO:0000256" key="2">
    <source>
        <dbReference type="ARBA" id="ARBA00005383"/>
    </source>
</evidence>
<dbReference type="GeneID" id="112680249"/>
<evidence type="ECO:0000259" key="11">
    <source>
        <dbReference type="PROSITE" id="PS51466"/>
    </source>
</evidence>
<accession>A0A8B8F619</accession>
<evidence type="ECO:0000256" key="9">
    <source>
        <dbReference type="SAM" id="MobiDB-lite"/>
    </source>
</evidence>
<dbReference type="InterPro" id="IPR023321">
    <property type="entry name" value="PINIT"/>
</dbReference>
<dbReference type="InterPro" id="IPR038654">
    <property type="entry name" value="PINIT_sf"/>
</dbReference>
<feature type="domain" description="PINIT" evidence="11">
    <location>
        <begin position="144"/>
        <end position="305"/>
    </location>
</feature>
<keyword evidence="6" id="KW-0833">Ubl conjugation pathway</keyword>
<evidence type="ECO:0000313" key="12">
    <source>
        <dbReference type="Proteomes" id="UP000694846"/>
    </source>
</evidence>
<sequence length="601" mass="69079">MRIHSDKKSDIDLKKKIMASNTSHLVPENINIHQLVYDLRPCELQLILDTVKQNKFGSKKVLCKRVLNLLSASPIKTKLLTQNILQVYKARLEADQMYQQHPQPPTPLLIQHPHESHFSPQYFQQPPSYKDFKNKKCTVPYTTNTLPFFNEVHDISTTKFENLPFFKTIETLLFPIDCTTVVDSANFTGLFFLTDDVRHTILKSWNNTKQEYKVQIILRLVRRGVIKYVTDRLPYNLNVSVNGLQCKLPTMNIPMEADIIPWRCNVPIDITQLTDLRNCSQNTLNITWSEDSQNYTAVVCIAQKLTWSELLVELKKRPLRASDKTKELIKKSMESDADMVVASMFVTIKDPLGKMRMNLPSRGINCIHLQCFDAIQFLQMNEQKQTWTCPLCKKKVRFEDIEVDEFFLNILQNPNLSNDCENIILSADGTWHEKKPGDFSYMSRINDNHSSNHIEAIILSDSDDEDDHIDHTETKHRKCNSPYVEESLKNSEPILQTEDLTRTNDNNSADGVFVLDLSLKNNSFPSTNSKYEPIIILNDDSNSQSLTESSNILNSFYSPNISISNCCNNECYVSRSTNSGIKSKHREIAKSRDVLCVLTLD</sequence>
<evidence type="ECO:0000256" key="5">
    <source>
        <dbReference type="ARBA" id="ARBA00022771"/>
    </source>
</evidence>
<evidence type="ECO:0000256" key="8">
    <source>
        <dbReference type="PROSITE-ProRule" id="PRU00452"/>
    </source>
</evidence>
<dbReference type="Proteomes" id="UP000694846">
    <property type="component" value="Unplaced"/>
</dbReference>
<dbReference type="RefSeq" id="XP_025406071.1">
    <property type="nucleotide sequence ID" value="XM_025550286.1"/>
</dbReference>
<dbReference type="GO" id="GO:0000785">
    <property type="term" value="C:chromatin"/>
    <property type="evidence" value="ECO:0007669"/>
    <property type="project" value="TreeGrafter"/>
</dbReference>
<dbReference type="OrthoDB" id="10263264at2759"/>
<dbReference type="GO" id="GO:0061665">
    <property type="term" value="F:SUMO ligase activity"/>
    <property type="evidence" value="ECO:0007669"/>
    <property type="project" value="TreeGrafter"/>
</dbReference>
<evidence type="ECO:0000256" key="3">
    <source>
        <dbReference type="ARBA" id="ARBA00022679"/>
    </source>
</evidence>
<dbReference type="GO" id="GO:0016925">
    <property type="term" value="P:protein sumoylation"/>
    <property type="evidence" value="ECO:0007669"/>
    <property type="project" value="UniProtKB-UniPathway"/>
</dbReference>
<dbReference type="CDD" id="cd16650">
    <property type="entry name" value="SP-RING_PIAS-like"/>
    <property type="match status" value="1"/>
</dbReference>